<organism evidence="1 2">
    <name type="scientific">Zizania palustris</name>
    <name type="common">Northern wild rice</name>
    <dbReference type="NCBI Taxonomy" id="103762"/>
    <lineage>
        <taxon>Eukaryota</taxon>
        <taxon>Viridiplantae</taxon>
        <taxon>Streptophyta</taxon>
        <taxon>Embryophyta</taxon>
        <taxon>Tracheophyta</taxon>
        <taxon>Spermatophyta</taxon>
        <taxon>Magnoliopsida</taxon>
        <taxon>Liliopsida</taxon>
        <taxon>Poales</taxon>
        <taxon>Poaceae</taxon>
        <taxon>BOP clade</taxon>
        <taxon>Oryzoideae</taxon>
        <taxon>Oryzeae</taxon>
        <taxon>Zizaniinae</taxon>
        <taxon>Zizania</taxon>
    </lineage>
</organism>
<comment type="caution">
    <text evidence="1">The sequence shown here is derived from an EMBL/GenBank/DDBJ whole genome shotgun (WGS) entry which is preliminary data.</text>
</comment>
<reference evidence="1" key="1">
    <citation type="journal article" date="2021" name="bioRxiv">
        <title>Whole Genome Assembly and Annotation of Northern Wild Rice, Zizania palustris L., Supports a Whole Genome Duplication in the Zizania Genus.</title>
        <authorList>
            <person name="Haas M."/>
            <person name="Kono T."/>
            <person name="Macchietto M."/>
            <person name="Millas R."/>
            <person name="McGilp L."/>
            <person name="Shao M."/>
            <person name="Duquette J."/>
            <person name="Hirsch C.N."/>
            <person name="Kimball J."/>
        </authorList>
    </citation>
    <scope>NUCLEOTIDE SEQUENCE</scope>
    <source>
        <tissue evidence="1">Fresh leaf tissue</tissue>
    </source>
</reference>
<sequence>MQWQLGEGRHIRPGYPLRIIHFPSIILHLHIIRSRSIGFIQIRCNKDLLIYPILNPLWLPRKNLTVERVWVATFWGKIIFIRRENIRKIMIKNINRKGPRPASTIHRVAHFHRDATWNIQGIIKQNLKKHPGKTRIL</sequence>
<gene>
    <name evidence="1" type="ORF">GUJ93_ZPchr0003g17287</name>
</gene>
<protein>
    <submittedName>
        <fullName evidence="1">Uncharacterized protein</fullName>
    </submittedName>
</protein>
<dbReference type="AlphaFoldDB" id="A0A8J5VEQ7"/>
<proteinExistence type="predicted"/>
<reference evidence="1" key="2">
    <citation type="submission" date="2021-02" db="EMBL/GenBank/DDBJ databases">
        <authorList>
            <person name="Kimball J.A."/>
            <person name="Haas M.W."/>
            <person name="Macchietto M."/>
            <person name="Kono T."/>
            <person name="Duquette J."/>
            <person name="Shao M."/>
        </authorList>
    </citation>
    <scope>NUCLEOTIDE SEQUENCE</scope>
    <source>
        <tissue evidence="1">Fresh leaf tissue</tissue>
    </source>
</reference>
<dbReference type="Proteomes" id="UP000729402">
    <property type="component" value="Unassembled WGS sequence"/>
</dbReference>
<evidence type="ECO:0000313" key="1">
    <source>
        <dbReference type="EMBL" id="KAG8063675.1"/>
    </source>
</evidence>
<evidence type="ECO:0000313" key="2">
    <source>
        <dbReference type="Proteomes" id="UP000729402"/>
    </source>
</evidence>
<name>A0A8J5VEQ7_ZIZPA</name>
<dbReference type="EMBL" id="JAAALK010000286">
    <property type="protein sequence ID" value="KAG8063675.1"/>
    <property type="molecule type" value="Genomic_DNA"/>
</dbReference>
<accession>A0A8J5VEQ7</accession>
<keyword evidence="2" id="KW-1185">Reference proteome</keyword>